<dbReference type="EMBL" id="QTSX02002970">
    <property type="protein sequence ID" value="KAJ9072734.1"/>
    <property type="molecule type" value="Genomic_DNA"/>
</dbReference>
<comment type="caution">
    <text evidence="1">The sequence shown here is derived from an EMBL/GenBank/DDBJ whole genome shotgun (WGS) entry which is preliminary data.</text>
</comment>
<gene>
    <name evidence="1" type="ORF">DSO57_1024233</name>
</gene>
<proteinExistence type="predicted"/>
<sequence>MLHLLKHRKEFEKKIPFVGNMIPMMVRESKNESLEDDGEESDDDDGNPLGFLKIFDIKRNKKNKPIDPRLLLRTLFTFGNSVINVNVKAISKVEGDSGIFAIIPPLRHALYANAVADGLANFLSGVIYACYTQSRDFCAEVQNGRLTKAEFLGALIGIVLQGGVYSFYGLFVFPTLFIKFVNINKHK</sequence>
<evidence type="ECO:0000313" key="2">
    <source>
        <dbReference type="Proteomes" id="UP001165960"/>
    </source>
</evidence>
<evidence type="ECO:0000313" key="1">
    <source>
        <dbReference type="EMBL" id="KAJ9072734.1"/>
    </source>
</evidence>
<dbReference type="Proteomes" id="UP001165960">
    <property type="component" value="Unassembled WGS sequence"/>
</dbReference>
<accession>A0ACC2TDS2</accession>
<keyword evidence="2" id="KW-1185">Reference proteome</keyword>
<name>A0ACC2TDS2_9FUNG</name>
<reference evidence="1" key="1">
    <citation type="submission" date="2022-04" db="EMBL/GenBank/DDBJ databases">
        <title>Genome of the entomopathogenic fungus Entomophthora muscae.</title>
        <authorList>
            <person name="Elya C."/>
            <person name="Lovett B.R."/>
            <person name="Lee E."/>
            <person name="Macias A.M."/>
            <person name="Hajek A.E."/>
            <person name="De Bivort B.L."/>
            <person name="Kasson M.T."/>
            <person name="De Fine Licht H.H."/>
            <person name="Stajich J.E."/>
        </authorList>
    </citation>
    <scope>NUCLEOTIDE SEQUENCE</scope>
    <source>
        <strain evidence="1">Berkeley</strain>
    </source>
</reference>
<protein>
    <submittedName>
        <fullName evidence="1">Uncharacterized protein</fullName>
    </submittedName>
</protein>
<organism evidence="1 2">
    <name type="scientific">Entomophthora muscae</name>
    <dbReference type="NCBI Taxonomy" id="34485"/>
    <lineage>
        <taxon>Eukaryota</taxon>
        <taxon>Fungi</taxon>
        <taxon>Fungi incertae sedis</taxon>
        <taxon>Zoopagomycota</taxon>
        <taxon>Entomophthoromycotina</taxon>
        <taxon>Entomophthoromycetes</taxon>
        <taxon>Entomophthorales</taxon>
        <taxon>Entomophthoraceae</taxon>
        <taxon>Entomophthora</taxon>
    </lineage>
</organism>